<dbReference type="EMBL" id="CAJNOV010011784">
    <property type="protein sequence ID" value="CAF1461137.1"/>
    <property type="molecule type" value="Genomic_DNA"/>
</dbReference>
<dbReference type="AlphaFoldDB" id="A0A815QFR2"/>
<dbReference type="InterPro" id="IPR019734">
    <property type="entry name" value="TPR_rpt"/>
</dbReference>
<evidence type="ECO:0000313" key="6">
    <source>
        <dbReference type="EMBL" id="CAF4154075.1"/>
    </source>
</evidence>
<dbReference type="PROSITE" id="PS50293">
    <property type="entry name" value="TPR_REGION"/>
    <property type="match status" value="1"/>
</dbReference>
<organism evidence="5 7">
    <name type="scientific">Rotaria magnacalcarata</name>
    <dbReference type="NCBI Taxonomy" id="392030"/>
    <lineage>
        <taxon>Eukaryota</taxon>
        <taxon>Metazoa</taxon>
        <taxon>Spiralia</taxon>
        <taxon>Gnathifera</taxon>
        <taxon>Rotifera</taxon>
        <taxon>Eurotatoria</taxon>
        <taxon>Bdelloidea</taxon>
        <taxon>Philodinida</taxon>
        <taxon>Philodinidae</taxon>
        <taxon>Rotaria</taxon>
    </lineage>
</organism>
<dbReference type="SMART" id="SM00028">
    <property type="entry name" value="TPR"/>
    <property type="match status" value="7"/>
</dbReference>
<dbReference type="InterPro" id="IPR011990">
    <property type="entry name" value="TPR-like_helical_dom_sf"/>
</dbReference>
<evidence type="ECO:0000256" key="2">
    <source>
        <dbReference type="ARBA" id="ARBA00022803"/>
    </source>
</evidence>
<dbReference type="Gene3D" id="1.25.40.10">
    <property type="entry name" value="Tetratricopeptide repeat domain"/>
    <property type="match status" value="3"/>
</dbReference>
<proteinExistence type="predicted"/>
<comment type="caution">
    <text evidence="5">The sequence shown here is derived from an EMBL/GenBank/DDBJ whole genome shotgun (WGS) entry which is preliminary data.</text>
</comment>
<evidence type="ECO:0000256" key="1">
    <source>
        <dbReference type="ARBA" id="ARBA00022737"/>
    </source>
</evidence>
<feature type="repeat" description="TPR" evidence="3">
    <location>
        <begin position="307"/>
        <end position="340"/>
    </location>
</feature>
<dbReference type="PANTHER" id="PTHR44858:SF1">
    <property type="entry name" value="UDP-N-ACETYLGLUCOSAMINE--PEPTIDE N-ACETYLGLUCOSAMINYLTRANSFERASE SPINDLY-RELATED"/>
    <property type="match status" value="1"/>
</dbReference>
<feature type="compositionally biased region" description="Polar residues" evidence="4">
    <location>
        <begin position="1"/>
        <end position="19"/>
    </location>
</feature>
<protein>
    <submittedName>
        <fullName evidence="5">Uncharacterized protein</fullName>
    </submittedName>
</protein>
<gene>
    <name evidence="6" type="ORF">BYL167_LOCUS21695</name>
    <name evidence="5" type="ORF">CJN711_LOCUS25104</name>
</gene>
<keyword evidence="2 3" id="KW-0802">TPR repeat</keyword>
<evidence type="ECO:0000256" key="3">
    <source>
        <dbReference type="PROSITE-ProRule" id="PRU00339"/>
    </source>
</evidence>
<dbReference type="EMBL" id="CAJOBH010009990">
    <property type="protein sequence ID" value="CAF4154075.1"/>
    <property type="molecule type" value="Genomic_DNA"/>
</dbReference>
<dbReference type="Proteomes" id="UP000663855">
    <property type="component" value="Unassembled WGS sequence"/>
</dbReference>
<dbReference type="PROSITE" id="PS50005">
    <property type="entry name" value="TPR"/>
    <property type="match status" value="1"/>
</dbReference>
<dbReference type="Pfam" id="PF13181">
    <property type="entry name" value="TPR_8"/>
    <property type="match status" value="2"/>
</dbReference>
<reference evidence="5" key="1">
    <citation type="submission" date="2021-02" db="EMBL/GenBank/DDBJ databases">
        <authorList>
            <person name="Nowell W R."/>
        </authorList>
    </citation>
    <scope>NUCLEOTIDE SEQUENCE</scope>
</reference>
<dbReference type="SUPFAM" id="SSF48452">
    <property type="entry name" value="TPR-like"/>
    <property type="match status" value="2"/>
</dbReference>
<name>A0A815QFR2_9BILA</name>
<accession>A0A815QFR2</accession>
<keyword evidence="1" id="KW-0677">Repeat</keyword>
<evidence type="ECO:0000313" key="5">
    <source>
        <dbReference type="EMBL" id="CAF1461137.1"/>
    </source>
</evidence>
<dbReference type="PANTHER" id="PTHR44858">
    <property type="entry name" value="TETRATRICOPEPTIDE REPEAT PROTEIN 6"/>
    <property type="match status" value="1"/>
</dbReference>
<dbReference type="InterPro" id="IPR050498">
    <property type="entry name" value="Ycf3"/>
</dbReference>
<evidence type="ECO:0000256" key="4">
    <source>
        <dbReference type="SAM" id="MobiDB-lite"/>
    </source>
</evidence>
<feature type="region of interest" description="Disordered" evidence="4">
    <location>
        <begin position="1"/>
        <end position="22"/>
    </location>
</feature>
<evidence type="ECO:0000313" key="7">
    <source>
        <dbReference type="Proteomes" id="UP000663855"/>
    </source>
</evidence>
<dbReference type="Proteomes" id="UP000681967">
    <property type="component" value="Unassembled WGS sequence"/>
</dbReference>
<sequence>MSRRQTNTSRSHNSGSFPSSKVVPAPVIVPIHTSNVDDEKPNQPNYFKQEKLEAGIRAADEYKYREAIKQFSLIKPDTISSLFLAACARLELQHPSQAKEALIDLNKCFDLLSQEEQSKPPFFLELWYKRALAYRYIGKHEDAIENYTEYIDRCRSLGERGEKNLCKGLIARGLVYQILYELDAAMENIHEANVLTENRNPYYLCCRAGINALVFEMDQALEDLEKASQVGCYKSAEALLQRAIVLTELNRHKAAIEDLKKALTLTDKPSQQSDICFQCGVSYYALNDKEQAFQWFSHSTSFHPYNAQAYYRLGVMQREKEQYTDALKSLDRAHELSPVQSDILFQRALVYEYLDKPDDAAKDRKRGLQLFSLDFTIITMLGNRIKALREEMLHTNVSSHTHLELAIAYDGLLNRKKNLTTKQIFYKVAIHEYRVAIETDTKHLYPHAYALVALCHLKMNDFVKAHEAHLQFYNILSKYKGTEYHWKAYLLDVKDKMELGKTEPHLDQAAVSKLINMELNRRKQCADQETFKYDTEDQYKNQLLFYERLRIDLANLLAAIALLNLDRDRIIDNIENTSNRISKITESIIGNDISIHDIESRLDNNNKVNTTLTQQADYDMIKMKLKQIENIGDMIDQLDVAQLVARHICTRYRSQLFCLKPNYDDIADYENDEEQSSGSPWCCFSRGVVFSPTASKFSYDKDTFQRIVTFAIAFIIETLNTETIRVSSNEISSRKDALATTLVLIISRAHSNLDSSYHDRSTNIPIDSIAFVKMWEDSHRKIDENTLPKAWNLYEFFRAPGIYYYSNGDTGRVSYYGADISMITSLYGYRLGTQEEVQILKKLNQKNK</sequence>